<evidence type="ECO:0000313" key="2">
    <source>
        <dbReference type="Proteomes" id="UP000256519"/>
    </source>
</evidence>
<protein>
    <submittedName>
        <fullName evidence="1">Uncharacterized protein</fullName>
    </submittedName>
</protein>
<reference evidence="1 2" key="1">
    <citation type="journal article" date="2018" name="Appl. Environ. Microbiol.">
        <title>Antimicrobial susceptibility testing and tentative epidemiological cut-off values of five Bacillus species relevant for use as animal feed additives or for plant protection.</title>
        <authorList>
            <person name="Agerso Y."/>
            <person name="Stuer-Lauridsen B."/>
            <person name="Bjerre K."/>
            <person name="Jensen M.G."/>
            <person name="Johansen E."/>
            <person name="Bennedsen M."/>
            <person name="Brockmann E."/>
            <person name="Nielsen B."/>
        </authorList>
    </citation>
    <scope>NUCLEOTIDE SEQUENCE [LARGE SCALE GENOMIC DNA]</scope>
    <source>
        <strain evidence="1 2">CHCC20162</strain>
    </source>
</reference>
<sequence>MRGRTKCFFLSHDEKIKQLASHLAERLERELNQETSDEQMHVLIGYLFASHLIEHRPTGYYVRSQYPEQLKDSYETLHVHQ</sequence>
<evidence type="ECO:0000313" key="1">
    <source>
        <dbReference type="EMBL" id="RDZ17991.1"/>
    </source>
</evidence>
<organism evidence="1 2">
    <name type="scientific">Priestia megaterium</name>
    <name type="common">Bacillus megaterium</name>
    <dbReference type="NCBI Taxonomy" id="1404"/>
    <lineage>
        <taxon>Bacteria</taxon>
        <taxon>Bacillati</taxon>
        <taxon>Bacillota</taxon>
        <taxon>Bacilli</taxon>
        <taxon>Bacillales</taxon>
        <taxon>Bacillaceae</taxon>
        <taxon>Priestia</taxon>
    </lineage>
</organism>
<accession>A0A3D8X8T3</accession>
<proteinExistence type="predicted"/>
<gene>
    <name evidence="1" type="ORF">C3744_03665</name>
</gene>
<comment type="caution">
    <text evidence="1">The sequence shown here is derived from an EMBL/GenBank/DDBJ whole genome shotgun (WGS) entry which is preliminary data.</text>
</comment>
<dbReference type="AlphaFoldDB" id="A0A3D8X8T3"/>
<dbReference type="Proteomes" id="UP000256519">
    <property type="component" value="Unassembled WGS sequence"/>
</dbReference>
<dbReference type="EMBL" id="PQWM01000006">
    <property type="protein sequence ID" value="RDZ17991.1"/>
    <property type="molecule type" value="Genomic_DNA"/>
</dbReference>
<name>A0A3D8X8T3_PRIMG</name>